<evidence type="ECO:0000313" key="1">
    <source>
        <dbReference type="EMBL" id="KAL3698940.1"/>
    </source>
</evidence>
<sequence>MEFMAKWQGSGESSFIQYYDRNWHSRIDRWAKGYRTYTHCNQDSHGSIEKWHATLKQYLQGSGKEKSARRIKCLHLLGGFTEVQLLHRLRTRWGSISGGVQNLYAGNQPIDAEVQEVEISVETLSSDSEDNDDCVIIRCTKQTDEPCRKILPLAHFQKEVGKLYSQVSHSSFLCGRAYEFLLQAVKQTLDVKASRELQDATTDDDQHPQLFVPVPGNDSSLKRKNDFLEKLYSKPKRPGAKNIENMSTEIDDDNCFQTIPTTKMTMQEALDKATHELLDLNASFCDNKEEMKPVLGAPSKRKRHNRDVNISMKQQVGAGKQPTNIIVID</sequence>
<organism evidence="1 2">
    <name type="scientific">Riccia sorocarpa</name>
    <dbReference type="NCBI Taxonomy" id="122646"/>
    <lineage>
        <taxon>Eukaryota</taxon>
        <taxon>Viridiplantae</taxon>
        <taxon>Streptophyta</taxon>
        <taxon>Embryophyta</taxon>
        <taxon>Marchantiophyta</taxon>
        <taxon>Marchantiopsida</taxon>
        <taxon>Marchantiidae</taxon>
        <taxon>Marchantiales</taxon>
        <taxon>Ricciaceae</taxon>
        <taxon>Riccia</taxon>
    </lineage>
</organism>
<dbReference type="Proteomes" id="UP001633002">
    <property type="component" value="Unassembled WGS sequence"/>
</dbReference>
<dbReference type="AlphaFoldDB" id="A0ABD3I5F8"/>
<proteinExistence type="predicted"/>
<evidence type="ECO:0000313" key="2">
    <source>
        <dbReference type="Proteomes" id="UP001633002"/>
    </source>
</evidence>
<dbReference type="EMBL" id="JBJQOH010000001">
    <property type="protein sequence ID" value="KAL3698940.1"/>
    <property type="molecule type" value="Genomic_DNA"/>
</dbReference>
<comment type="caution">
    <text evidence="1">The sequence shown here is derived from an EMBL/GenBank/DDBJ whole genome shotgun (WGS) entry which is preliminary data.</text>
</comment>
<protein>
    <submittedName>
        <fullName evidence="1">Uncharacterized protein</fullName>
    </submittedName>
</protein>
<accession>A0ABD3I5F8</accession>
<gene>
    <name evidence="1" type="ORF">R1sor_016962</name>
</gene>
<keyword evidence="2" id="KW-1185">Reference proteome</keyword>
<reference evidence="1 2" key="1">
    <citation type="submission" date="2024-09" db="EMBL/GenBank/DDBJ databases">
        <title>Chromosome-scale assembly of Riccia sorocarpa.</title>
        <authorList>
            <person name="Paukszto L."/>
        </authorList>
    </citation>
    <scope>NUCLEOTIDE SEQUENCE [LARGE SCALE GENOMIC DNA]</scope>
    <source>
        <strain evidence="1">LP-2024</strain>
        <tissue evidence="1">Aerial parts of the thallus</tissue>
    </source>
</reference>
<name>A0ABD3I5F8_9MARC</name>